<dbReference type="PANTHER" id="PTHR47436">
    <property type="entry name" value="HISTONE-LYSINE N-METHYLTRANSFERASE ATXR2"/>
    <property type="match status" value="1"/>
</dbReference>
<dbReference type="SUPFAM" id="SSF82199">
    <property type="entry name" value="SET domain"/>
    <property type="match status" value="1"/>
</dbReference>
<name>A0A3F2RFJ7_9STRA</name>
<dbReference type="PANTHER" id="PTHR47436:SF1">
    <property type="entry name" value="SET DOMAIN-CONTAINING PROTEIN"/>
    <property type="match status" value="1"/>
</dbReference>
<dbReference type="Pfam" id="PF00856">
    <property type="entry name" value="SET"/>
    <property type="match status" value="1"/>
</dbReference>
<dbReference type="OrthoDB" id="1028014at2759"/>
<accession>A0A3F2RFJ7</accession>
<dbReference type="AlphaFoldDB" id="A0A3F2RFJ7"/>
<feature type="domain" description="SET" evidence="2">
    <location>
        <begin position="148"/>
        <end position="265"/>
    </location>
</feature>
<dbReference type="InterPro" id="IPR046341">
    <property type="entry name" value="SET_dom_sf"/>
</dbReference>
<dbReference type="InterPro" id="IPR001214">
    <property type="entry name" value="SET_dom"/>
</dbReference>
<dbReference type="EMBL" id="MBDO02000417">
    <property type="protein sequence ID" value="RLN55688.1"/>
    <property type="molecule type" value="Genomic_DNA"/>
</dbReference>
<dbReference type="GO" id="GO:0008168">
    <property type="term" value="F:methyltransferase activity"/>
    <property type="evidence" value="ECO:0007669"/>
    <property type="project" value="InterPro"/>
</dbReference>
<dbReference type="InterPro" id="IPR044237">
    <property type="entry name" value="ATXR2-like"/>
</dbReference>
<evidence type="ECO:0000313" key="4">
    <source>
        <dbReference type="Proteomes" id="UP000277300"/>
    </source>
</evidence>
<dbReference type="Proteomes" id="UP000277300">
    <property type="component" value="Unassembled WGS sequence"/>
</dbReference>
<evidence type="ECO:0000259" key="2">
    <source>
        <dbReference type="PROSITE" id="PS50280"/>
    </source>
</evidence>
<gene>
    <name evidence="3" type="ORF">BBP00_00008383</name>
</gene>
<dbReference type="Gene3D" id="2.170.270.10">
    <property type="entry name" value="SET domain"/>
    <property type="match status" value="1"/>
</dbReference>
<comment type="caution">
    <text evidence="3">The sequence shown here is derived from an EMBL/GenBank/DDBJ whole genome shotgun (WGS) entry which is preliminary data.</text>
</comment>
<dbReference type="CDD" id="cd20071">
    <property type="entry name" value="SET_SMYD"/>
    <property type="match status" value="1"/>
</dbReference>
<protein>
    <recommendedName>
        <fullName evidence="2">SET domain-containing protein</fullName>
    </recommendedName>
</protein>
<dbReference type="SMART" id="SM00317">
    <property type="entry name" value="SET"/>
    <property type="match status" value="1"/>
</dbReference>
<feature type="compositionally biased region" description="Basic and acidic residues" evidence="1">
    <location>
        <begin position="312"/>
        <end position="326"/>
    </location>
</feature>
<evidence type="ECO:0000256" key="1">
    <source>
        <dbReference type="SAM" id="MobiDB-lite"/>
    </source>
</evidence>
<sequence>MAPKVSALSSAKSGAYSAQTEFGAKVIARVLARYLVWRDIVKAREPIDMFYKKPWWEVVMVEHDDLEALEHFSGDSDDTLVRLEREGQLHGVSVEEIWRCCSSILSFEFFTAQIGMFEMNNISMEVDHPFHAFIDILDPEVHSDVATEDLENAESPNPHPQLTSEDEVLLTKVRGVLEWEEARLRVLQAEQRLQEKDGGVDGGEFDPTMPLGFPSIEGTSLFSIICTLNHSCDPNCTVLYTKNGNGHVVAIRDIKKGEELCICYIDVDMDVQTREANLREYKFKCLCTRCVDERKQLERPNKGTGSTSRLQESSRVRRFSSPEKQHQPKKKAKESKKAQNPKSKR</sequence>
<organism evidence="3 4">
    <name type="scientific">Phytophthora kernoviae</name>
    <dbReference type="NCBI Taxonomy" id="325452"/>
    <lineage>
        <taxon>Eukaryota</taxon>
        <taxon>Sar</taxon>
        <taxon>Stramenopiles</taxon>
        <taxon>Oomycota</taxon>
        <taxon>Peronosporomycetes</taxon>
        <taxon>Peronosporales</taxon>
        <taxon>Peronosporaceae</taxon>
        <taxon>Phytophthora</taxon>
    </lineage>
</organism>
<reference evidence="3 4" key="1">
    <citation type="submission" date="2018-07" db="EMBL/GenBank/DDBJ databases">
        <title>Genome sequencing of oomycete isolates from Chile give support for New Zealand origin for Phytophthora kernoviae and make available the first Nothophytophthora sp. genome.</title>
        <authorList>
            <person name="Studholme D.J."/>
            <person name="Sanfuentes E."/>
            <person name="Panda P."/>
            <person name="Hill R."/>
            <person name="Sambles C."/>
            <person name="Grant M."/>
            <person name="Williams N.M."/>
            <person name="Mcdougal R.L."/>
        </authorList>
    </citation>
    <scope>NUCLEOTIDE SEQUENCE [LARGE SCALE GENOMIC DNA]</scope>
    <source>
        <strain evidence="3">Chile6</strain>
    </source>
</reference>
<dbReference type="PROSITE" id="PS50280">
    <property type="entry name" value="SET"/>
    <property type="match status" value="1"/>
</dbReference>
<proteinExistence type="predicted"/>
<feature type="region of interest" description="Disordered" evidence="1">
    <location>
        <begin position="298"/>
        <end position="345"/>
    </location>
</feature>
<evidence type="ECO:0000313" key="3">
    <source>
        <dbReference type="EMBL" id="RLN55688.1"/>
    </source>
</evidence>